<dbReference type="InterPro" id="IPR006201">
    <property type="entry name" value="Neur_channel"/>
</dbReference>
<name>A0A210PZ70_MIZYE</name>
<organism evidence="19 20">
    <name type="scientific">Mizuhopecten yessoensis</name>
    <name type="common">Japanese scallop</name>
    <name type="synonym">Patinopecten yessoensis</name>
    <dbReference type="NCBI Taxonomy" id="6573"/>
    <lineage>
        <taxon>Eukaryota</taxon>
        <taxon>Metazoa</taxon>
        <taxon>Spiralia</taxon>
        <taxon>Lophotrochozoa</taxon>
        <taxon>Mollusca</taxon>
        <taxon>Bivalvia</taxon>
        <taxon>Autobranchia</taxon>
        <taxon>Pteriomorphia</taxon>
        <taxon>Pectinida</taxon>
        <taxon>Pectinoidea</taxon>
        <taxon>Pectinidae</taxon>
        <taxon>Mizuhopecten</taxon>
    </lineage>
</organism>
<dbReference type="GO" id="GO:0005230">
    <property type="term" value="F:extracellular ligand-gated monoatomic ion channel activity"/>
    <property type="evidence" value="ECO:0007669"/>
    <property type="project" value="InterPro"/>
</dbReference>
<dbReference type="SUPFAM" id="SSF90112">
    <property type="entry name" value="Neurotransmitter-gated ion-channel transmembrane pore"/>
    <property type="match status" value="1"/>
</dbReference>
<dbReference type="Pfam" id="PF02932">
    <property type="entry name" value="Neur_chan_memb"/>
    <property type="match status" value="1"/>
</dbReference>
<dbReference type="FunFam" id="2.70.170.10:FF:000045">
    <property type="entry name" value="Predicted protein"/>
    <property type="match status" value="1"/>
</dbReference>
<dbReference type="InterPro" id="IPR036719">
    <property type="entry name" value="Neuro-gated_channel_TM_sf"/>
</dbReference>
<evidence type="ECO:0000256" key="13">
    <source>
        <dbReference type="ARBA" id="ARBA00023257"/>
    </source>
</evidence>
<dbReference type="SUPFAM" id="SSF63712">
    <property type="entry name" value="Nicotinic receptor ligand binding domain-like"/>
    <property type="match status" value="1"/>
</dbReference>
<dbReference type="InterPro" id="IPR006028">
    <property type="entry name" value="GABAA/Glycine_rcpt"/>
</dbReference>
<keyword evidence="1 16" id="KW-0813">Transport</keyword>
<keyword evidence="11" id="KW-0325">Glycoprotein</keyword>
<keyword evidence="5 16" id="KW-1133">Transmembrane helix</keyword>
<keyword evidence="14 16" id="KW-0407">Ion channel</keyword>
<comment type="subcellular location">
    <subcellularLocation>
        <location evidence="15">Postsynaptic cell membrane</location>
        <topology evidence="15">Multi-pass membrane protein</topology>
    </subcellularLocation>
</comment>
<evidence type="ECO:0000256" key="2">
    <source>
        <dbReference type="ARBA" id="ARBA00022475"/>
    </source>
</evidence>
<evidence type="ECO:0000256" key="8">
    <source>
        <dbReference type="ARBA" id="ARBA00023136"/>
    </source>
</evidence>
<keyword evidence="19" id="KW-0675">Receptor</keyword>
<dbReference type="NCBIfam" id="TIGR00860">
    <property type="entry name" value="LIC"/>
    <property type="match status" value="1"/>
</dbReference>
<evidence type="ECO:0000313" key="19">
    <source>
        <dbReference type="EMBL" id="OWF41774.1"/>
    </source>
</evidence>
<keyword evidence="13" id="KW-0628">Postsynaptic cell membrane</keyword>
<evidence type="ECO:0000256" key="3">
    <source>
        <dbReference type="ARBA" id="ARBA00022692"/>
    </source>
</evidence>
<feature type="transmembrane region" description="Helical" evidence="16">
    <location>
        <begin position="307"/>
        <end position="326"/>
    </location>
</feature>
<evidence type="ECO:0000256" key="6">
    <source>
        <dbReference type="ARBA" id="ARBA00023018"/>
    </source>
</evidence>
<dbReference type="CDD" id="cd19049">
    <property type="entry name" value="LGIC_TM_anion"/>
    <property type="match status" value="1"/>
</dbReference>
<dbReference type="InterPro" id="IPR036734">
    <property type="entry name" value="Neur_chan_lig-bd_sf"/>
</dbReference>
<evidence type="ECO:0000256" key="14">
    <source>
        <dbReference type="ARBA" id="ARBA00023303"/>
    </source>
</evidence>
<dbReference type="InterPro" id="IPR006029">
    <property type="entry name" value="Neurotrans-gated_channel_TM"/>
</dbReference>
<evidence type="ECO:0000313" key="20">
    <source>
        <dbReference type="Proteomes" id="UP000242188"/>
    </source>
</evidence>
<keyword evidence="4 16" id="KW-0732">Signal</keyword>
<feature type="signal peptide" evidence="16">
    <location>
        <begin position="1"/>
        <end position="30"/>
    </location>
</feature>
<dbReference type="GO" id="GO:0004888">
    <property type="term" value="F:transmembrane signaling receptor activity"/>
    <property type="evidence" value="ECO:0007669"/>
    <property type="project" value="InterPro"/>
</dbReference>
<dbReference type="FunFam" id="1.20.58.390:FF:000067">
    <property type="entry name" value="Glycine receptor subunit alpha-2"/>
    <property type="match status" value="1"/>
</dbReference>
<dbReference type="Gene3D" id="1.20.58.390">
    <property type="entry name" value="Neurotransmitter-gated ion-channel transmembrane domain"/>
    <property type="match status" value="1"/>
</dbReference>
<proteinExistence type="inferred from homology"/>
<dbReference type="Pfam" id="PF02931">
    <property type="entry name" value="Neur_chan_LBD"/>
    <property type="match status" value="1"/>
</dbReference>
<comment type="caution">
    <text evidence="16">Lacks conserved residue(s) required for the propagation of feature annotation.</text>
</comment>
<evidence type="ECO:0000259" key="18">
    <source>
        <dbReference type="Pfam" id="PF02932"/>
    </source>
</evidence>
<accession>A0A210PZ70</accession>
<dbReference type="Gene3D" id="2.70.170.10">
    <property type="entry name" value="Neurotransmitter-gated ion-channel ligand-binding domain"/>
    <property type="match status" value="1"/>
</dbReference>
<keyword evidence="7 16" id="KW-0406">Ion transport</keyword>
<dbReference type="STRING" id="6573.A0A210PZ70"/>
<dbReference type="Proteomes" id="UP000242188">
    <property type="component" value="Unassembled WGS sequence"/>
</dbReference>
<dbReference type="PROSITE" id="PS00236">
    <property type="entry name" value="NEUROTR_ION_CHANNEL"/>
    <property type="match status" value="1"/>
</dbReference>
<evidence type="ECO:0000256" key="7">
    <source>
        <dbReference type="ARBA" id="ARBA00023065"/>
    </source>
</evidence>
<feature type="domain" description="Neurotransmitter-gated ion-channel ligand-binding" evidence="17">
    <location>
        <begin position="33"/>
        <end position="218"/>
    </location>
</feature>
<dbReference type="InterPro" id="IPR038050">
    <property type="entry name" value="Neuro_actylchol_rec"/>
</dbReference>
<keyword evidence="10" id="KW-0869">Chloride channel</keyword>
<comment type="similarity">
    <text evidence="16">Belongs to the ligand-gated ion channel (TC 1.A.9) family.</text>
</comment>
<feature type="domain" description="Neurotransmitter-gated ion-channel transmembrane" evidence="18">
    <location>
        <begin position="249"/>
        <end position="335"/>
    </location>
</feature>
<protein>
    <submittedName>
        <fullName evidence="19">Glycine receptor subunit alpha-2</fullName>
    </submittedName>
</protein>
<keyword evidence="20" id="KW-1185">Reference proteome</keyword>
<dbReference type="InterPro" id="IPR018000">
    <property type="entry name" value="Neurotransmitter_ion_chnl_CS"/>
</dbReference>
<evidence type="ECO:0000256" key="9">
    <source>
        <dbReference type="ARBA" id="ARBA00023157"/>
    </source>
</evidence>
<sequence length="387" mass="44668">MEYGLHCESVSCSKGLIVLLLMLMHGGSRATREEFIQALLIDYDSRIQPNFENDSYTDVNVSLFINSVDSISEQTMDLKLNMFIQQEWIDERLQFYGLIDSAFLELDSKLIDLIWVPDLYVTNEKSASFHDVTVPNKMLHLYENGRIVYRLRASITAACPMKLHKYPLDSQVCALYIQSFAFTRNNLRFRWRKVNPIQTNENMELPQFELREHHVSECLSFGGDTEGNFTCIQLQMSFNRNIGYFVIQVYIPTILIVLLSWVSFWLSIDAVPARISLGILTVLTLTNQRTNMASSVPQVSYIKALDVWMAVCLGFVFAAMLEYALVNVMERKDVQKSDSFDPDLSKVKVQKRGEQIDRISRLAFPLVFLGFCALYWIVYTKVVRLYP</sequence>
<feature type="transmembrane region" description="Helical" evidence="16">
    <location>
        <begin position="242"/>
        <end position="268"/>
    </location>
</feature>
<evidence type="ECO:0000256" key="15">
    <source>
        <dbReference type="ARBA" id="ARBA00034104"/>
    </source>
</evidence>
<dbReference type="InterPro" id="IPR006202">
    <property type="entry name" value="Neur_chan_lig-bd"/>
</dbReference>
<evidence type="ECO:0000256" key="1">
    <source>
        <dbReference type="ARBA" id="ARBA00022448"/>
    </source>
</evidence>
<keyword evidence="6" id="KW-0770">Synapse</keyword>
<dbReference type="OrthoDB" id="407674at2759"/>
<evidence type="ECO:0000256" key="10">
    <source>
        <dbReference type="ARBA" id="ARBA00023173"/>
    </source>
</evidence>
<dbReference type="GO" id="GO:0005254">
    <property type="term" value="F:chloride channel activity"/>
    <property type="evidence" value="ECO:0007669"/>
    <property type="project" value="UniProtKB-KW"/>
</dbReference>
<feature type="transmembrane region" description="Helical" evidence="16">
    <location>
        <begin position="359"/>
        <end position="378"/>
    </location>
</feature>
<comment type="caution">
    <text evidence="19">The sequence shown here is derived from an EMBL/GenBank/DDBJ whole genome shotgun (WGS) entry which is preliminary data.</text>
</comment>
<dbReference type="PANTHER" id="PTHR18945">
    <property type="entry name" value="NEUROTRANSMITTER GATED ION CHANNEL"/>
    <property type="match status" value="1"/>
</dbReference>
<keyword evidence="12" id="KW-0868">Chloride</keyword>
<dbReference type="GO" id="GO:0045211">
    <property type="term" value="C:postsynaptic membrane"/>
    <property type="evidence" value="ECO:0007669"/>
    <property type="project" value="UniProtKB-SubCell"/>
</dbReference>
<keyword evidence="9" id="KW-1015">Disulfide bond</keyword>
<keyword evidence="8 16" id="KW-0472">Membrane</keyword>
<dbReference type="CDD" id="cd18991">
    <property type="entry name" value="LGIC_ECD_GlyR"/>
    <property type="match status" value="1"/>
</dbReference>
<evidence type="ECO:0000256" key="12">
    <source>
        <dbReference type="ARBA" id="ARBA00023214"/>
    </source>
</evidence>
<dbReference type="AlphaFoldDB" id="A0A210PZ70"/>
<dbReference type="EMBL" id="NEDP02005356">
    <property type="protein sequence ID" value="OWF41774.1"/>
    <property type="molecule type" value="Genomic_DNA"/>
</dbReference>
<evidence type="ECO:0000259" key="17">
    <source>
        <dbReference type="Pfam" id="PF02931"/>
    </source>
</evidence>
<dbReference type="PRINTS" id="PR00253">
    <property type="entry name" value="GABAARECEPTR"/>
</dbReference>
<evidence type="ECO:0000256" key="11">
    <source>
        <dbReference type="ARBA" id="ARBA00023180"/>
    </source>
</evidence>
<evidence type="ECO:0000256" key="5">
    <source>
        <dbReference type="ARBA" id="ARBA00022989"/>
    </source>
</evidence>
<gene>
    <name evidence="19" type="ORF">KP79_PYT18061</name>
</gene>
<keyword evidence="2" id="KW-1003">Cell membrane</keyword>
<reference evidence="19 20" key="1">
    <citation type="journal article" date="2017" name="Nat. Ecol. Evol.">
        <title>Scallop genome provides insights into evolution of bilaterian karyotype and development.</title>
        <authorList>
            <person name="Wang S."/>
            <person name="Zhang J."/>
            <person name="Jiao W."/>
            <person name="Li J."/>
            <person name="Xun X."/>
            <person name="Sun Y."/>
            <person name="Guo X."/>
            <person name="Huan P."/>
            <person name="Dong B."/>
            <person name="Zhang L."/>
            <person name="Hu X."/>
            <person name="Sun X."/>
            <person name="Wang J."/>
            <person name="Zhao C."/>
            <person name="Wang Y."/>
            <person name="Wang D."/>
            <person name="Huang X."/>
            <person name="Wang R."/>
            <person name="Lv J."/>
            <person name="Li Y."/>
            <person name="Zhang Z."/>
            <person name="Liu B."/>
            <person name="Lu W."/>
            <person name="Hui Y."/>
            <person name="Liang J."/>
            <person name="Zhou Z."/>
            <person name="Hou R."/>
            <person name="Li X."/>
            <person name="Liu Y."/>
            <person name="Li H."/>
            <person name="Ning X."/>
            <person name="Lin Y."/>
            <person name="Zhao L."/>
            <person name="Xing Q."/>
            <person name="Dou J."/>
            <person name="Li Y."/>
            <person name="Mao J."/>
            <person name="Guo H."/>
            <person name="Dou H."/>
            <person name="Li T."/>
            <person name="Mu C."/>
            <person name="Jiang W."/>
            <person name="Fu Q."/>
            <person name="Fu X."/>
            <person name="Miao Y."/>
            <person name="Liu J."/>
            <person name="Yu Q."/>
            <person name="Li R."/>
            <person name="Liao H."/>
            <person name="Li X."/>
            <person name="Kong Y."/>
            <person name="Jiang Z."/>
            <person name="Chourrout D."/>
            <person name="Li R."/>
            <person name="Bao Z."/>
        </authorList>
    </citation>
    <scope>NUCLEOTIDE SEQUENCE [LARGE SCALE GENOMIC DNA]</scope>
    <source>
        <strain evidence="19 20">PY_sf001</strain>
    </source>
</reference>
<dbReference type="GO" id="GO:0034707">
    <property type="term" value="C:chloride channel complex"/>
    <property type="evidence" value="ECO:0007669"/>
    <property type="project" value="UniProtKB-KW"/>
</dbReference>
<evidence type="ECO:0000256" key="4">
    <source>
        <dbReference type="ARBA" id="ARBA00022729"/>
    </source>
</evidence>
<keyword evidence="3 16" id="KW-0812">Transmembrane</keyword>
<dbReference type="PRINTS" id="PR00252">
    <property type="entry name" value="NRIONCHANNEL"/>
</dbReference>
<evidence type="ECO:0000256" key="16">
    <source>
        <dbReference type="RuleBase" id="RU000687"/>
    </source>
</evidence>
<feature type="chain" id="PRO_5022268717" evidence="16">
    <location>
        <begin position="31"/>
        <end position="387"/>
    </location>
</feature>